<sequence length="265" mass="28439">MLSRRVVPVTALLLAVSPLAACADDAGLATAPRPLLSVAPETPGAAPTATEDPVVPAAPVPADEAQAAYLAWLDALAARDAETACTVQHPELTIALRQEAILVGRAGLGDPCTGFEALLWEDPLRETEPVSVETTTLTEEKAVLAVGFGASAVTVDLEYQRAAWRVLAEEPRTLGSPATRRWVERWCDLRTGMDRGELEELMGPASGTYSLFDGGEPQVYWTDRQYDFRAYLTEVTPAGTAVDLVGDYDALSSEDREVLDCPELR</sequence>
<reference evidence="1" key="1">
    <citation type="submission" date="2020-05" db="EMBL/GenBank/DDBJ databases">
        <authorList>
            <person name="Chiriac C."/>
            <person name="Salcher M."/>
            <person name="Ghai R."/>
            <person name="Kavagutti S V."/>
        </authorList>
    </citation>
    <scope>NUCLEOTIDE SEQUENCE</scope>
</reference>
<proteinExistence type="predicted"/>
<protein>
    <submittedName>
        <fullName evidence="1">Unannotated protein</fullName>
    </submittedName>
</protein>
<organism evidence="1">
    <name type="scientific">freshwater metagenome</name>
    <dbReference type="NCBI Taxonomy" id="449393"/>
    <lineage>
        <taxon>unclassified sequences</taxon>
        <taxon>metagenomes</taxon>
        <taxon>ecological metagenomes</taxon>
    </lineage>
</organism>
<evidence type="ECO:0000313" key="1">
    <source>
        <dbReference type="EMBL" id="CAB4750111.1"/>
    </source>
</evidence>
<dbReference type="AlphaFoldDB" id="A0A6J6TRG1"/>
<name>A0A6J6TRG1_9ZZZZ</name>
<gene>
    <name evidence="1" type="ORF">UFOPK2761_01920</name>
</gene>
<dbReference type="EMBL" id="CAEZYQ010000014">
    <property type="protein sequence ID" value="CAB4750111.1"/>
    <property type="molecule type" value="Genomic_DNA"/>
</dbReference>
<accession>A0A6J6TRG1</accession>